<name>A0ABU1PI65_9BURK</name>
<gene>
    <name evidence="2" type="ORF">J2W50_003762</name>
</gene>
<proteinExistence type="predicted"/>
<dbReference type="Proteomes" id="UP001260715">
    <property type="component" value="Unassembled WGS sequence"/>
</dbReference>
<feature type="compositionally biased region" description="Polar residues" evidence="1">
    <location>
        <begin position="64"/>
        <end position="81"/>
    </location>
</feature>
<accession>A0ABU1PI65</accession>
<sequence>MSTTKTIALGFTVGSPAARRVRAPVKEQFLADREEQLRRADALLEEWHAWSATYRPALGIPGCSPSSRQAQSSKQWQSTSEIAEESARKAEMESVEWCVDVLKLPQRQAIGLEMKNRAAGAKVWRPAAGSVVLYHDALDEIISVMRRRGLLSD</sequence>
<evidence type="ECO:0000256" key="1">
    <source>
        <dbReference type="SAM" id="MobiDB-lite"/>
    </source>
</evidence>
<dbReference type="EMBL" id="JAVDSJ010000005">
    <property type="protein sequence ID" value="MDR6585544.1"/>
    <property type="molecule type" value="Genomic_DNA"/>
</dbReference>
<comment type="caution">
    <text evidence="2">The sequence shown here is derived from an EMBL/GenBank/DDBJ whole genome shotgun (WGS) entry which is preliminary data.</text>
</comment>
<evidence type="ECO:0000313" key="3">
    <source>
        <dbReference type="Proteomes" id="UP001260715"/>
    </source>
</evidence>
<evidence type="ECO:0000313" key="2">
    <source>
        <dbReference type="EMBL" id="MDR6585544.1"/>
    </source>
</evidence>
<protein>
    <submittedName>
        <fullName evidence="2">Uncharacterized protein</fullName>
    </submittedName>
</protein>
<organism evidence="2 3">
    <name type="scientific">Herbaspirillum frisingense</name>
    <dbReference type="NCBI Taxonomy" id="92645"/>
    <lineage>
        <taxon>Bacteria</taxon>
        <taxon>Pseudomonadati</taxon>
        <taxon>Pseudomonadota</taxon>
        <taxon>Betaproteobacteria</taxon>
        <taxon>Burkholderiales</taxon>
        <taxon>Oxalobacteraceae</taxon>
        <taxon>Herbaspirillum</taxon>
    </lineage>
</organism>
<feature type="region of interest" description="Disordered" evidence="1">
    <location>
        <begin position="63"/>
        <end position="85"/>
    </location>
</feature>
<dbReference type="RefSeq" id="WP_310011394.1">
    <property type="nucleotide sequence ID" value="NZ_JAVDSJ010000005.1"/>
</dbReference>
<keyword evidence="3" id="KW-1185">Reference proteome</keyword>
<reference evidence="2 3" key="1">
    <citation type="submission" date="2023-07" db="EMBL/GenBank/DDBJ databases">
        <title>Sorghum-associated microbial communities from plants grown in Nebraska, USA.</title>
        <authorList>
            <person name="Schachtman D."/>
        </authorList>
    </citation>
    <scope>NUCLEOTIDE SEQUENCE [LARGE SCALE GENOMIC DNA]</scope>
    <source>
        <strain evidence="2 3">596</strain>
    </source>
</reference>